<evidence type="ECO:0000313" key="3">
    <source>
        <dbReference type="Proteomes" id="UP000248423"/>
    </source>
</evidence>
<proteinExistence type="predicted"/>
<evidence type="ECO:0000313" key="2">
    <source>
        <dbReference type="EMBL" id="PYI09166.1"/>
    </source>
</evidence>
<name>A0A319EFP9_ASPSB</name>
<sequence length="127" mass="13792">MADRGSGYILNILALAHWHTSSCPAKINGLWQNSHACRLLFPLVLEGWADGGWKTLEMRFFPLTEPLTTCRDAAGLISGQPIRKVAGTGPTAGECACLALTNPEPRMRAHAQRDPRQASPALLESRS</sequence>
<gene>
    <name evidence="2" type="ORF">BO78DRAFT_46507</name>
</gene>
<reference evidence="2 3" key="1">
    <citation type="submission" date="2018-02" db="EMBL/GenBank/DDBJ databases">
        <title>The genomes of Aspergillus section Nigri reveals drivers in fungal speciation.</title>
        <authorList>
            <consortium name="DOE Joint Genome Institute"/>
            <person name="Vesth T.C."/>
            <person name="Nybo J."/>
            <person name="Theobald S."/>
            <person name="Brandl J."/>
            <person name="Frisvad J.C."/>
            <person name="Nielsen K.F."/>
            <person name="Lyhne E.K."/>
            <person name="Kogle M.E."/>
            <person name="Kuo A."/>
            <person name="Riley R."/>
            <person name="Clum A."/>
            <person name="Nolan M."/>
            <person name="Lipzen A."/>
            <person name="Salamov A."/>
            <person name="Henrissat B."/>
            <person name="Wiebenga A."/>
            <person name="De vries R.P."/>
            <person name="Grigoriev I.V."/>
            <person name="Mortensen U.H."/>
            <person name="Andersen M.R."/>
            <person name="Baker S.E."/>
        </authorList>
    </citation>
    <scope>NUCLEOTIDE SEQUENCE [LARGE SCALE GENOMIC DNA]</scope>
    <source>
        <strain evidence="2 3">CBS 121057</strain>
    </source>
</reference>
<dbReference type="EMBL" id="KZ826329">
    <property type="protein sequence ID" value="PYI09166.1"/>
    <property type="molecule type" value="Genomic_DNA"/>
</dbReference>
<dbReference type="AlphaFoldDB" id="A0A319EFP9"/>
<organism evidence="2 3">
    <name type="scientific">Aspergillus sclerotiicarbonarius (strain CBS 121057 / IBT 28362)</name>
    <dbReference type="NCBI Taxonomy" id="1448318"/>
    <lineage>
        <taxon>Eukaryota</taxon>
        <taxon>Fungi</taxon>
        <taxon>Dikarya</taxon>
        <taxon>Ascomycota</taxon>
        <taxon>Pezizomycotina</taxon>
        <taxon>Eurotiomycetes</taxon>
        <taxon>Eurotiomycetidae</taxon>
        <taxon>Eurotiales</taxon>
        <taxon>Aspergillaceae</taxon>
        <taxon>Aspergillus</taxon>
        <taxon>Aspergillus subgen. Circumdati</taxon>
    </lineage>
</organism>
<accession>A0A319EFP9</accession>
<protein>
    <submittedName>
        <fullName evidence="2">Uncharacterized protein</fullName>
    </submittedName>
</protein>
<evidence type="ECO:0000256" key="1">
    <source>
        <dbReference type="SAM" id="MobiDB-lite"/>
    </source>
</evidence>
<keyword evidence="3" id="KW-1185">Reference proteome</keyword>
<feature type="compositionally biased region" description="Basic and acidic residues" evidence="1">
    <location>
        <begin position="106"/>
        <end position="116"/>
    </location>
</feature>
<dbReference type="VEuPathDB" id="FungiDB:BO78DRAFT_46507"/>
<dbReference type="Proteomes" id="UP000248423">
    <property type="component" value="Unassembled WGS sequence"/>
</dbReference>
<feature type="region of interest" description="Disordered" evidence="1">
    <location>
        <begin position="106"/>
        <end position="127"/>
    </location>
</feature>